<dbReference type="Proteomes" id="UP001484535">
    <property type="component" value="Unassembled WGS sequence"/>
</dbReference>
<dbReference type="PANTHER" id="PTHR37946">
    <property type="entry name" value="SLL1969 PROTEIN"/>
    <property type="match status" value="1"/>
</dbReference>
<protein>
    <submittedName>
        <fullName evidence="2">Alpha/beta fold hydrolase</fullName>
    </submittedName>
</protein>
<feature type="domain" description="AB hydrolase-1" evidence="1">
    <location>
        <begin position="88"/>
        <end position="192"/>
    </location>
</feature>
<proteinExistence type="predicted"/>
<keyword evidence="3" id="KW-1185">Reference proteome</keyword>
<dbReference type="RefSeq" id="WP_346783201.1">
    <property type="nucleotide sequence ID" value="NZ_JBDLBR010000001.1"/>
</dbReference>
<name>A0ABV0CS95_9SPHN</name>
<dbReference type="SUPFAM" id="SSF53474">
    <property type="entry name" value="alpha/beta-Hydrolases"/>
    <property type="match status" value="1"/>
</dbReference>
<dbReference type="InterPro" id="IPR000073">
    <property type="entry name" value="AB_hydrolase_1"/>
</dbReference>
<comment type="caution">
    <text evidence="2">The sequence shown here is derived from an EMBL/GenBank/DDBJ whole genome shotgun (WGS) entry which is preliminary data.</text>
</comment>
<dbReference type="EMBL" id="JBDLBR010000001">
    <property type="protein sequence ID" value="MEN7535740.1"/>
    <property type="molecule type" value="Genomic_DNA"/>
</dbReference>
<dbReference type="PANTHER" id="PTHR37946:SF1">
    <property type="entry name" value="SLL1969 PROTEIN"/>
    <property type="match status" value="1"/>
</dbReference>
<dbReference type="Pfam" id="PF00561">
    <property type="entry name" value="Abhydrolase_1"/>
    <property type="match status" value="1"/>
</dbReference>
<dbReference type="Gene3D" id="3.40.50.1820">
    <property type="entry name" value="alpha/beta hydrolase"/>
    <property type="match status" value="1"/>
</dbReference>
<keyword evidence="2" id="KW-0378">Hydrolase</keyword>
<reference evidence="2 3" key="1">
    <citation type="submission" date="2024-05" db="EMBL/GenBank/DDBJ databases">
        <authorList>
            <person name="Park S."/>
        </authorList>
    </citation>
    <scope>NUCLEOTIDE SEQUENCE [LARGE SCALE GENOMIC DNA]</scope>
    <source>
        <strain evidence="2 3">DGU5</strain>
    </source>
</reference>
<sequence>MFELLPRSRFHPARFDLGRLRDVVVASFDAVRRRLALLTAPQPKGAHTPPLRLLPGEIAYYARWLAGKAFYPCTLPESDSPKVVILLPGFGADARRMARMAHELEQAGHKVKRWKLGYNLGPSEERFRQLSDRIVEVHERYGTPVYLVGWSLGGVFAREMAKLHPERVAKVITLGSPFSHTPWSNHLWRTYQAVTGYPVNDPPIACDVRAKPPVETVALWSPCDAVISPRAARGLPGERDRAVSVRCTHLGFADSNEAILAVGRELA</sequence>
<evidence type="ECO:0000313" key="2">
    <source>
        <dbReference type="EMBL" id="MEN7535740.1"/>
    </source>
</evidence>
<dbReference type="GO" id="GO:0016787">
    <property type="term" value="F:hydrolase activity"/>
    <property type="evidence" value="ECO:0007669"/>
    <property type="project" value="UniProtKB-KW"/>
</dbReference>
<accession>A0ABV0CS95</accession>
<evidence type="ECO:0000313" key="3">
    <source>
        <dbReference type="Proteomes" id="UP001484535"/>
    </source>
</evidence>
<organism evidence="2 3">
    <name type="scientific">Aurantiacibacter flavus</name>
    <dbReference type="NCBI Taxonomy" id="3145232"/>
    <lineage>
        <taxon>Bacteria</taxon>
        <taxon>Pseudomonadati</taxon>
        <taxon>Pseudomonadota</taxon>
        <taxon>Alphaproteobacteria</taxon>
        <taxon>Sphingomonadales</taxon>
        <taxon>Erythrobacteraceae</taxon>
        <taxon>Aurantiacibacter</taxon>
    </lineage>
</organism>
<gene>
    <name evidence="2" type="ORF">ABDJ38_00950</name>
</gene>
<evidence type="ECO:0000259" key="1">
    <source>
        <dbReference type="Pfam" id="PF00561"/>
    </source>
</evidence>
<dbReference type="InterPro" id="IPR029058">
    <property type="entry name" value="AB_hydrolase_fold"/>
</dbReference>